<evidence type="ECO:0000256" key="1">
    <source>
        <dbReference type="ARBA" id="ARBA00022723"/>
    </source>
</evidence>
<feature type="domain" description="HMA" evidence="3">
    <location>
        <begin position="18"/>
        <end position="83"/>
    </location>
</feature>
<reference evidence="4 5" key="1">
    <citation type="submission" date="2020-08" db="EMBL/GenBank/DDBJ databases">
        <title>Complete genome and description of Campylobacter massiliensis Marseille-Q3452 sp. nov.</title>
        <authorList>
            <person name="Antezack A."/>
        </authorList>
    </citation>
    <scope>NUCLEOTIDE SEQUENCE [LARGE SCALE GENOMIC DNA]</scope>
    <source>
        <strain evidence="4 5">Marseille-Q3452</strain>
    </source>
</reference>
<keyword evidence="1" id="KW-0479">Metal-binding</keyword>
<dbReference type="PROSITE" id="PS50846">
    <property type="entry name" value="HMA_2"/>
    <property type="match status" value="1"/>
</dbReference>
<evidence type="ECO:0000313" key="4">
    <source>
        <dbReference type="EMBL" id="MBC2882641.1"/>
    </source>
</evidence>
<dbReference type="InterPro" id="IPR006121">
    <property type="entry name" value="HMA_dom"/>
</dbReference>
<dbReference type="GO" id="GO:0046872">
    <property type="term" value="F:metal ion binding"/>
    <property type="evidence" value="ECO:0007669"/>
    <property type="project" value="UniProtKB-KW"/>
</dbReference>
<dbReference type="EMBL" id="JACLZK010000001">
    <property type="protein sequence ID" value="MBC2882641.1"/>
    <property type="molecule type" value="Genomic_DNA"/>
</dbReference>
<dbReference type="CDD" id="cd00371">
    <property type="entry name" value="HMA"/>
    <property type="match status" value="1"/>
</dbReference>
<keyword evidence="2" id="KW-0732">Signal</keyword>
<dbReference type="InterPro" id="IPR036163">
    <property type="entry name" value="HMA_dom_sf"/>
</dbReference>
<evidence type="ECO:0000259" key="3">
    <source>
        <dbReference type="PROSITE" id="PS50846"/>
    </source>
</evidence>
<gene>
    <name evidence="4" type="ORF">H7R39_05125</name>
</gene>
<organism evidence="4 5">
    <name type="scientific">Campylobacter massiliensis</name>
    <dbReference type="NCBI Taxonomy" id="2762557"/>
    <lineage>
        <taxon>Bacteria</taxon>
        <taxon>Pseudomonadati</taxon>
        <taxon>Campylobacterota</taxon>
        <taxon>Epsilonproteobacteria</taxon>
        <taxon>Campylobacterales</taxon>
        <taxon>Campylobacteraceae</taxon>
        <taxon>Campylobacter</taxon>
    </lineage>
</organism>
<dbReference type="Gene3D" id="3.30.70.100">
    <property type="match status" value="1"/>
</dbReference>
<dbReference type="Proteomes" id="UP000552683">
    <property type="component" value="Unassembled WGS sequence"/>
</dbReference>
<keyword evidence="5" id="KW-1185">Reference proteome</keyword>
<feature type="chain" id="PRO_5032998608" evidence="2">
    <location>
        <begin position="17"/>
        <end position="88"/>
    </location>
</feature>
<dbReference type="RefSeq" id="WP_009494797.1">
    <property type="nucleotide sequence ID" value="NZ_JACLZK010000001.1"/>
</dbReference>
<dbReference type="PROSITE" id="PS01047">
    <property type="entry name" value="HMA_1"/>
    <property type="match status" value="1"/>
</dbReference>
<comment type="caution">
    <text evidence="4">The sequence shown here is derived from an EMBL/GenBank/DDBJ whole genome shotgun (WGS) entry which is preliminary data.</text>
</comment>
<name>A0A842J4U3_9BACT</name>
<proteinExistence type="predicted"/>
<accession>A0A842J4U3</accession>
<feature type="signal peptide" evidence="2">
    <location>
        <begin position="1"/>
        <end position="16"/>
    </location>
</feature>
<dbReference type="Pfam" id="PF00403">
    <property type="entry name" value="HMA"/>
    <property type="match status" value="1"/>
</dbReference>
<sequence length="88" mass="9584">MKKLALALALCAAAFADKTLVYEIPNMACVSCYEVITQTLNTLNGVKKFEVNLEAKTADIVVQDDFAENTVVEALKKQGYQAILKSAK</sequence>
<dbReference type="SUPFAM" id="SSF55008">
    <property type="entry name" value="HMA, heavy metal-associated domain"/>
    <property type="match status" value="1"/>
</dbReference>
<evidence type="ECO:0000256" key="2">
    <source>
        <dbReference type="SAM" id="SignalP"/>
    </source>
</evidence>
<protein>
    <submittedName>
        <fullName evidence="4">Heavy-metal-associated domain-containing protein</fullName>
    </submittedName>
</protein>
<evidence type="ECO:0000313" key="5">
    <source>
        <dbReference type="Proteomes" id="UP000552683"/>
    </source>
</evidence>
<dbReference type="InterPro" id="IPR017969">
    <property type="entry name" value="Heavy-metal-associated_CS"/>
</dbReference>
<dbReference type="AlphaFoldDB" id="A0A842J4U3"/>